<evidence type="ECO:0000313" key="3">
    <source>
        <dbReference type="Proteomes" id="UP000261931"/>
    </source>
</evidence>
<dbReference type="InterPro" id="IPR007435">
    <property type="entry name" value="DUF484"/>
</dbReference>
<dbReference type="AlphaFoldDB" id="A0A372EER6"/>
<keyword evidence="1" id="KW-0175">Coiled coil</keyword>
<comment type="caution">
    <text evidence="2">The sequence shown here is derived from an EMBL/GenBank/DDBJ whole genome shotgun (WGS) entry which is preliminary data.</text>
</comment>
<accession>A0A372EER6</accession>
<dbReference type="EMBL" id="QVLS01000014">
    <property type="protein sequence ID" value="RFP76815.1"/>
    <property type="molecule type" value="Genomic_DNA"/>
</dbReference>
<dbReference type="Gene3D" id="3.30.450.40">
    <property type="match status" value="1"/>
</dbReference>
<proteinExistence type="predicted"/>
<dbReference type="InterPro" id="IPR029016">
    <property type="entry name" value="GAF-like_dom_sf"/>
</dbReference>
<protein>
    <submittedName>
        <fullName evidence="2">DUF484 family protein</fullName>
    </submittedName>
</protein>
<gene>
    <name evidence="2" type="ORF">DY262_19295</name>
</gene>
<dbReference type="Proteomes" id="UP000261931">
    <property type="component" value="Unassembled WGS sequence"/>
</dbReference>
<evidence type="ECO:0000313" key="2">
    <source>
        <dbReference type="EMBL" id="RFP76815.1"/>
    </source>
</evidence>
<name>A0A372EER6_9BURK</name>
<feature type="coiled-coil region" evidence="1">
    <location>
        <begin position="45"/>
        <end position="72"/>
    </location>
</feature>
<evidence type="ECO:0000256" key="1">
    <source>
        <dbReference type="SAM" id="Coils"/>
    </source>
</evidence>
<reference evidence="2 3" key="1">
    <citation type="submission" date="2018-08" db="EMBL/GenBank/DDBJ databases">
        <title>Hydrogenophaga sp. LA-38 isolated from sludge.</title>
        <authorList>
            <person name="Im W.-T."/>
        </authorList>
    </citation>
    <scope>NUCLEOTIDE SEQUENCE [LARGE SCALE GENOMIC DNA]</scope>
    <source>
        <strain evidence="2 3">LA-38</strain>
    </source>
</reference>
<dbReference type="RefSeq" id="WP_116960699.1">
    <property type="nucleotide sequence ID" value="NZ_QVLS01000014.1"/>
</dbReference>
<sequence length="232" mass="25128">MTQPIPPITEDDIAQYLANSPDFFERHASLLAAVQLTSPHGGRAVSLQERQAEMLREKIRGLELKAAEMMRHGKENTAIADKLQRWMRELLLVREARDLPRVAATELSAQFLVPQVGIKVWGVSTEFADEDYAQGASQDAQAFAGSLAVPYCGHNPGLEAAQWLVDPSSAQSLALIPLRAGAAPEAFGLLVLASPDPQRFASDMGTDFLERIGELTSAALSRLRPVVAAATE</sequence>
<keyword evidence="3" id="KW-1185">Reference proteome</keyword>
<dbReference type="PANTHER" id="PTHR38765:SF1">
    <property type="entry name" value="DUF484 DOMAIN-CONTAINING PROTEIN"/>
    <property type="match status" value="1"/>
</dbReference>
<dbReference type="PANTHER" id="PTHR38765">
    <property type="entry name" value="DUF484 DOMAIN-CONTAINING PROTEIN"/>
    <property type="match status" value="1"/>
</dbReference>
<dbReference type="Pfam" id="PF04340">
    <property type="entry name" value="DUF484"/>
    <property type="match status" value="1"/>
</dbReference>
<organism evidence="2 3">
    <name type="scientific">Hydrogenophaga borbori</name>
    <dbReference type="NCBI Taxonomy" id="2294117"/>
    <lineage>
        <taxon>Bacteria</taxon>
        <taxon>Pseudomonadati</taxon>
        <taxon>Pseudomonadota</taxon>
        <taxon>Betaproteobacteria</taxon>
        <taxon>Burkholderiales</taxon>
        <taxon>Comamonadaceae</taxon>
        <taxon>Hydrogenophaga</taxon>
    </lineage>
</organism>